<keyword evidence="2" id="KW-1185">Reference proteome</keyword>
<sequence>MVGCRNAAQRQRFQARTKIQRRNGVGARHLAAALQTHSTRLDSSTGSNRWLQASRCTVDDRQGLDGWQPERGTGHGARTLSTMASCSSAAVAQQACSPHARSSELQACGDNLKLPAAPARLQRHTGDPHEDVMGGWRVVHQPRSRIEVPCGTSHISSLALPRHPARWSFQWRGSRTGGRLDFDLTYGAPSHAIVVSGLDGASKNVPSH</sequence>
<reference evidence="1" key="1">
    <citation type="submission" date="2024-12" db="EMBL/GenBank/DDBJ databases">
        <title>Comparative genomics and development of molecular markers within Purpureocillium lilacinum and among Purpureocillium species.</title>
        <authorList>
            <person name="Yeh Z.-Y."/>
            <person name="Ni N.-T."/>
            <person name="Lo P.-H."/>
            <person name="Mushyakhwo K."/>
            <person name="Lin C.-F."/>
            <person name="Nai Y.-S."/>
        </authorList>
    </citation>
    <scope>NUCLEOTIDE SEQUENCE</scope>
    <source>
        <strain evidence="1">NCHU-NPUST-175</strain>
    </source>
</reference>
<gene>
    <name evidence="1" type="ORF">ACCO45_008196</name>
</gene>
<evidence type="ECO:0000313" key="2">
    <source>
        <dbReference type="Proteomes" id="UP001638806"/>
    </source>
</evidence>
<comment type="caution">
    <text evidence="1">The sequence shown here is derived from an EMBL/GenBank/DDBJ whole genome shotgun (WGS) entry which is preliminary data.</text>
</comment>
<accession>A0ACC4DNM9</accession>
<proteinExistence type="predicted"/>
<organism evidence="1 2">
    <name type="scientific">Purpureocillium lilacinum</name>
    <name type="common">Paecilomyces lilacinus</name>
    <dbReference type="NCBI Taxonomy" id="33203"/>
    <lineage>
        <taxon>Eukaryota</taxon>
        <taxon>Fungi</taxon>
        <taxon>Dikarya</taxon>
        <taxon>Ascomycota</taxon>
        <taxon>Pezizomycotina</taxon>
        <taxon>Sordariomycetes</taxon>
        <taxon>Hypocreomycetidae</taxon>
        <taxon>Hypocreales</taxon>
        <taxon>Ophiocordycipitaceae</taxon>
        <taxon>Purpureocillium</taxon>
    </lineage>
</organism>
<dbReference type="Proteomes" id="UP001638806">
    <property type="component" value="Unassembled WGS sequence"/>
</dbReference>
<protein>
    <submittedName>
        <fullName evidence="1">Uncharacterized protein</fullName>
    </submittedName>
</protein>
<dbReference type="EMBL" id="JBGNUJ010000007">
    <property type="protein sequence ID" value="KAL3957618.1"/>
    <property type="molecule type" value="Genomic_DNA"/>
</dbReference>
<evidence type="ECO:0000313" key="1">
    <source>
        <dbReference type="EMBL" id="KAL3957618.1"/>
    </source>
</evidence>
<name>A0ACC4DNM9_PURLI</name>